<keyword evidence="5" id="KW-1185">Reference proteome</keyword>
<dbReference type="SUPFAM" id="SSF56219">
    <property type="entry name" value="DNase I-like"/>
    <property type="match status" value="1"/>
</dbReference>
<dbReference type="InterPro" id="IPR006423">
    <property type="entry name" value="Lipo_e_P4"/>
</dbReference>
<evidence type="ECO:0000313" key="5">
    <source>
        <dbReference type="Proteomes" id="UP000298763"/>
    </source>
</evidence>
<gene>
    <name evidence="4" type="ORF">FCL38_01430</name>
</gene>
<dbReference type="InterPro" id="IPR036412">
    <property type="entry name" value="HAD-like_sf"/>
</dbReference>
<dbReference type="Gene3D" id="3.60.10.10">
    <property type="entry name" value="Endonuclease/exonuclease/phosphatase"/>
    <property type="match status" value="1"/>
</dbReference>
<dbReference type="PANTHER" id="PTHR31284">
    <property type="entry name" value="ACID PHOSPHATASE-LIKE PROTEIN"/>
    <property type="match status" value="1"/>
</dbReference>
<dbReference type="InterPro" id="IPR036691">
    <property type="entry name" value="Endo/exonu/phosph_ase_sf"/>
</dbReference>
<dbReference type="SFLD" id="SFLDS00003">
    <property type="entry name" value="Haloacid_Dehalogenase"/>
    <property type="match status" value="1"/>
</dbReference>
<accession>A0ABX5UGD6</accession>
<name>A0ABX5UGD6_9BURK</name>
<protein>
    <recommendedName>
        <fullName evidence="3">Endonuclease/exonuclease/phosphatase domain-containing protein</fullName>
    </recommendedName>
</protein>
<feature type="signal peptide" evidence="2">
    <location>
        <begin position="1"/>
        <end position="48"/>
    </location>
</feature>
<dbReference type="SFLD" id="SFLDG01125">
    <property type="entry name" value="C1.1:_Acid_Phosphatase_Like"/>
    <property type="match status" value="1"/>
</dbReference>
<dbReference type="InterPro" id="IPR005135">
    <property type="entry name" value="Endo/exonuclease/phosphatase"/>
</dbReference>
<dbReference type="Gene3D" id="3.40.50.1000">
    <property type="entry name" value="HAD superfamily/HAD-like"/>
    <property type="match status" value="1"/>
</dbReference>
<dbReference type="Pfam" id="PF03372">
    <property type="entry name" value="Exo_endo_phos"/>
    <property type="match status" value="1"/>
</dbReference>
<reference evidence="4 5" key="1">
    <citation type="submission" date="2019-05" db="EMBL/GenBank/DDBJ databases">
        <title>Draft Genome Sequences of Six Type Strains of the Genus Massilia.</title>
        <authorList>
            <person name="Miess H."/>
            <person name="Frediansyhah A."/>
            <person name="Gross H."/>
        </authorList>
    </citation>
    <scope>NUCLEOTIDE SEQUENCE [LARGE SCALE GENOMIC DNA]</scope>
    <source>
        <strain evidence="4 5">DSMZ 26121</strain>
    </source>
</reference>
<dbReference type="InterPro" id="IPR023214">
    <property type="entry name" value="HAD_sf"/>
</dbReference>
<sequence>MKFRPGTVPPRAHISTVATMESHMSVVQKPVRLAIALSACLLVSTAQADPIPGPQRQLVNSTLWQQHAPEYALISRATFAAATAALKSALASRGSAAIEQPDGGAGKPPAVIVDLDETMLDNSPYQAWLARRGVEFSEPTWDAWIALKQARALPGAIEFANAAVKSGKVTLFYVSNRECKDAAHCPNRSNTMENMAALGFPGATDPSRFLFKVPGDPRGDKVTRRKQIAEKHRIVMLVGDDMRDILPQEDVKALADPGSAIGRRAGDEIGKRWFILPNAMYGGWLSGLGKTADAQFANLRAAPLPAADAPVLASWNLAWLLTPATYDELLPACRKTGQIRSNERAIPCTPGRDPIPQRQAADFDALATVAGRLHADVVALQEVDGPAAAAMVFRQGWKVDCFVSRAHVQKVGFAIREGIPYQCNPEFAALDVDGASRAGADLTLYPGTPQAVRLLGVHLKSGCVDGSLKTSTSEPCKSLRRQVPVVEQWVDARAAEGGRFAVLGDFNRALDQDAKYSAGPDEAAPASVFRALSDGKPAGAVLRRATERSCFDGDPHDGPPIDNILVSQSLAEGRTLDAAHLRYDKALAEGRILSDHCPILLRLQ</sequence>
<evidence type="ECO:0000256" key="1">
    <source>
        <dbReference type="ARBA" id="ARBA00022729"/>
    </source>
</evidence>
<evidence type="ECO:0000259" key="3">
    <source>
        <dbReference type="Pfam" id="PF03372"/>
    </source>
</evidence>
<dbReference type="Pfam" id="PF03767">
    <property type="entry name" value="Acid_phosphat_B"/>
    <property type="match status" value="1"/>
</dbReference>
<dbReference type="PANTHER" id="PTHR31284:SF10">
    <property type="entry name" value="ACID PHOSPHATASE-LIKE PROTEIN"/>
    <property type="match status" value="1"/>
</dbReference>
<keyword evidence="1 2" id="KW-0732">Signal</keyword>
<dbReference type="Proteomes" id="UP000298763">
    <property type="component" value="Chromosome"/>
</dbReference>
<dbReference type="EMBL" id="CP040017">
    <property type="protein sequence ID" value="QCP09247.1"/>
    <property type="molecule type" value="Genomic_DNA"/>
</dbReference>
<organism evidence="4 5">
    <name type="scientific">Pseudoduganella umbonata</name>
    <dbReference type="NCBI Taxonomy" id="864828"/>
    <lineage>
        <taxon>Bacteria</taxon>
        <taxon>Pseudomonadati</taxon>
        <taxon>Pseudomonadota</taxon>
        <taxon>Betaproteobacteria</taxon>
        <taxon>Burkholderiales</taxon>
        <taxon>Oxalobacteraceae</taxon>
        <taxon>Telluria group</taxon>
        <taxon>Pseudoduganella</taxon>
    </lineage>
</organism>
<evidence type="ECO:0000313" key="4">
    <source>
        <dbReference type="EMBL" id="QCP09247.1"/>
    </source>
</evidence>
<proteinExistence type="predicted"/>
<feature type="domain" description="Endonuclease/exonuclease/phosphatase" evidence="3">
    <location>
        <begin position="359"/>
        <end position="596"/>
    </location>
</feature>
<dbReference type="SUPFAM" id="SSF56784">
    <property type="entry name" value="HAD-like"/>
    <property type="match status" value="1"/>
</dbReference>
<dbReference type="InterPro" id="IPR005519">
    <property type="entry name" value="Acid_phosphat_B-like"/>
</dbReference>
<evidence type="ECO:0000256" key="2">
    <source>
        <dbReference type="SAM" id="SignalP"/>
    </source>
</evidence>
<feature type="chain" id="PRO_5046522900" description="Endonuclease/exonuclease/phosphatase domain-containing protein" evidence="2">
    <location>
        <begin position="49"/>
        <end position="604"/>
    </location>
</feature>